<dbReference type="Gene3D" id="3.30.1200.10">
    <property type="entry name" value="YggU-like"/>
    <property type="match status" value="1"/>
</dbReference>
<protein>
    <submittedName>
        <fullName evidence="2">Uncharacterized protein</fullName>
    </submittedName>
</protein>
<evidence type="ECO:0000313" key="2">
    <source>
        <dbReference type="EMBL" id="SVA45560.1"/>
    </source>
</evidence>
<sequence length="89" mass="9810">MSYLKIKVQTNAKQSGVVNFIGGVLKVKVRSVPVDGKANLELVDLLGKILKLDSSEIRLVRGFRSRDKLIELKGISDEEIGQRISINSS</sequence>
<dbReference type="GO" id="GO:0005737">
    <property type="term" value="C:cytoplasm"/>
    <property type="evidence" value="ECO:0007669"/>
    <property type="project" value="TreeGrafter"/>
</dbReference>
<dbReference type="NCBIfam" id="TIGR00251">
    <property type="entry name" value="DUF167 family protein"/>
    <property type="match status" value="1"/>
</dbReference>
<name>A0A381VZ43_9ZZZZ</name>
<accession>A0A381VZ43</accession>
<comment type="similarity">
    <text evidence="1">Belongs to the UPF0235 family.</text>
</comment>
<evidence type="ECO:0000256" key="1">
    <source>
        <dbReference type="ARBA" id="ARBA00010364"/>
    </source>
</evidence>
<gene>
    <name evidence="2" type="ORF">METZ01_LOCUS98414</name>
</gene>
<dbReference type="PANTHER" id="PTHR13420">
    <property type="entry name" value="UPF0235 PROTEIN C15ORF40"/>
    <property type="match status" value="1"/>
</dbReference>
<dbReference type="HAMAP" id="MF_00634">
    <property type="entry name" value="UPF0235"/>
    <property type="match status" value="1"/>
</dbReference>
<dbReference type="EMBL" id="UINC01010223">
    <property type="protein sequence ID" value="SVA45560.1"/>
    <property type="molecule type" value="Genomic_DNA"/>
</dbReference>
<dbReference type="AlphaFoldDB" id="A0A381VZ43"/>
<dbReference type="SMART" id="SM01152">
    <property type="entry name" value="DUF167"/>
    <property type="match status" value="1"/>
</dbReference>
<dbReference type="InterPro" id="IPR003746">
    <property type="entry name" value="DUF167"/>
</dbReference>
<dbReference type="Pfam" id="PF02594">
    <property type="entry name" value="DUF167"/>
    <property type="match status" value="1"/>
</dbReference>
<dbReference type="SUPFAM" id="SSF69786">
    <property type="entry name" value="YggU-like"/>
    <property type="match status" value="1"/>
</dbReference>
<reference evidence="2" key="1">
    <citation type="submission" date="2018-05" db="EMBL/GenBank/DDBJ databases">
        <authorList>
            <person name="Lanie J.A."/>
            <person name="Ng W.-L."/>
            <person name="Kazmierczak K.M."/>
            <person name="Andrzejewski T.M."/>
            <person name="Davidsen T.M."/>
            <person name="Wayne K.J."/>
            <person name="Tettelin H."/>
            <person name="Glass J.I."/>
            <person name="Rusch D."/>
            <person name="Podicherti R."/>
            <person name="Tsui H.-C.T."/>
            <person name="Winkler M.E."/>
        </authorList>
    </citation>
    <scope>NUCLEOTIDE SEQUENCE</scope>
</reference>
<dbReference type="PANTHER" id="PTHR13420:SF7">
    <property type="entry name" value="UPF0235 PROTEIN C15ORF40"/>
    <property type="match status" value="1"/>
</dbReference>
<proteinExistence type="inferred from homology"/>
<organism evidence="2">
    <name type="scientific">marine metagenome</name>
    <dbReference type="NCBI Taxonomy" id="408172"/>
    <lineage>
        <taxon>unclassified sequences</taxon>
        <taxon>metagenomes</taxon>
        <taxon>ecological metagenomes</taxon>
    </lineage>
</organism>
<dbReference type="InterPro" id="IPR036591">
    <property type="entry name" value="YggU-like_sf"/>
</dbReference>